<accession>R1CC14</accession>
<feature type="domain" description="DRTGG" evidence="1">
    <location>
        <begin position="5"/>
        <end position="100"/>
    </location>
</feature>
<protein>
    <submittedName>
        <fullName evidence="2">DRTGG domain-containing protein</fullName>
    </submittedName>
</protein>
<dbReference type="Proteomes" id="UP000013378">
    <property type="component" value="Unassembled WGS sequence"/>
</dbReference>
<evidence type="ECO:0000313" key="3">
    <source>
        <dbReference type="Proteomes" id="UP000013378"/>
    </source>
</evidence>
<sequence>MKLVEIKEILNAEVLVGEEFLQREVISAFGSDLMSDVLAFVNDSTVLLTGLTNLQVIRTAEMVDLFAIVFVRGKMPSKEILKMAKQNNITIMKTDDILYTACGKLYSKGLKGVEIMGEAYNE</sequence>
<dbReference type="OrthoDB" id="9800390at2"/>
<gene>
    <name evidence="2" type="ORF">L21TH_2149</name>
</gene>
<evidence type="ECO:0000259" key="1">
    <source>
        <dbReference type="Pfam" id="PF07085"/>
    </source>
</evidence>
<comment type="caution">
    <text evidence="2">The sequence shown here is derived from an EMBL/GenBank/DDBJ whole genome shotgun (WGS) entry which is preliminary data.</text>
</comment>
<evidence type="ECO:0000313" key="2">
    <source>
        <dbReference type="EMBL" id="EOC99844.1"/>
    </source>
</evidence>
<reference evidence="2 3" key="1">
    <citation type="journal article" date="2015" name="Geomicrobiol. J.">
        <title>Caldisalinibacter kiritimatiensis gen. nov., sp. nov., a moderately thermohalophilic thiosulfate-reducing bacterium from a hypersaline microbial mat.</title>
        <authorList>
            <person name="Ben Hania W."/>
            <person name="Joseph M."/>
            <person name="Fiebig A."/>
            <person name="Bunk B."/>
            <person name="Klenk H.-P."/>
            <person name="Fardeau M.-L."/>
            <person name="Spring S."/>
        </authorList>
    </citation>
    <scope>NUCLEOTIDE SEQUENCE [LARGE SCALE GENOMIC DNA]</scope>
    <source>
        <strain evidence="2 3">L21-TH-D2</strain>
    </source>
</reference>
<dbReference type="RefSeq" id="WP_006315729.1">
    <property type="nucleotide sequence ID" value="NZ_ARZA01000236.1"/>
</dbReference>
<keyword evidence="3" id="KW-1185">Reference proteome</keyword>
<dbReference type="eggNOG" id="COG4109">
    <property type="taxonomic scope" value="Bacteria"/>
</dbReference>
<proteinExistence type="predicted"/>
<dbReference type="AlphaFoldDB" id="R1CC14"/>
<organism evidence="2 3">
    <name type="scientific">Caldisalinibacter kiritimatiensis</name>
    <dbReference type="NCBI Taxonomy" id="1304284"/>
    <lineage>
        <taxon>Bacteria</taxon>
        <taxon>Bacillati</taxon>
        <taxon>Bacillota</taxon>
        <taxon>Tissierellia</taxon>
        <taxon>Tissierellales</taxon>
        <taxon>Thermohalobacteraceae</taxon>
        <taxon>Caldisalinibacter</taxon>
    </lineage>
</organism>
<dbReference type="Gene3D" id="3.40.1390.20">
    <property type="entry name" value="HprK N-terminal domain-like"/>
    <property type="match status" value="1"/>
</dbReference>
<dbReference type="SUPFAM" id="SSF75138">
    <property type="entry name" value="HprK N-terminal domain-like"/>
    <property type="match status" value="1"/>
</dbReference>
<dbReference type="Pfam" id="PF07085">
    <property type="entry name" value="DRTGG"/>
    <property type="match status" value="1"/>
</dbReference>
<dbReference type="STRING" id="1304284.L21TH_2149"/>
<dbReference type="EMBL" id="ARZA01000236">
    <property type="protein sequence ID" value="EOC99844.1"/>
    <property type="molecule type" value="Genomic_DNA"/>
</dbReference>
<dbReference type="InterPro" id="IPR010766">
    <property type="entry name" value="DRTGG"/>
</dbReference>
<dbReference type="InterPro" id="IPR028979">
    <property type="entry name" value="Ser_kin/Pase_Hpr-like_N_sf"/>
</dbReference>
<name>R1CC14_9FIRM</name>